<comment type="caution">
    <text evidence="2">The sequence shown here is derived from an EMBL/GenBank/DDBJ whole genome shotgun (WGS) entry which is preliminary data.</text>
</comment>
<evidence type="ECO:0000313" key="3">
    <source>
        <dbReference type="Proteomes" id="UP000615026"/>
    </source>
</evidence>
<gene>
    <name evidence="2" type="ORF">IQ260_19845</name>
</gene>
<dbReference type="GO" id="GO:0004519">
    <property type="term" value="F:endonuclease activity"/>
    <property type="evidence" value="ECO:0007669"/>
    <property type="project" value="UniProtKB-KW"/>
</dbReference>
<keyword evidence="2" id="KW-0540">Nuclease</keyword>
<keyword evidence="2" id="KW-0378">Hydrolase</keyword>
<dbReference type="PANTHER" id="PTHR36558:SF1">
    <property type="entry name" value="RESTRICTION ENDONUCLEASE DOMAIN-CONTAINING PROTEIN-RELATED"/>
    <property type="match status" value="1"/>
</dbReference>
<reference evidence="2" key="1">
    <citation type="submission" date="2020-10" db="EMBL/GenBank/DDBJ databases">
        <authorList>
            <person name="Castelo-Branco R."/>
            <person name="Eusebio N."/>
            <person name="Adriana R."/>
            <person name="Vieira A."/>
            <person name="Brugerolle De Fraissinette N."/>
            <person name="Rezende De Castro R."/>
            <person name="Schneider M.P."/>
            <person name="Vasconcelos V."/>
            <person name="Leao P.N."/>
        </authorList>
    </citation>
    <scope>NUCLEOTIDE SEQUENCE</scope>
    <source>
        <strain evidence="2">LEGE 11479</strain>
    </source>
</reference>
<dbReference type="InterPro" id="IPR008538">
    <property type="entry name" value="Uma2"/>
</dbReference>
<keyword evidence="3" id="KW-1185">Reference proteome</keyword>
<dbReference type="InterPro" id="IPR012296">
    <property type="entry name" value="Nuclease_put_TT1808"/>
</dbReference>
<dbReference type="EMBL" id="JADEXP010000212">
    <property type="protein sequence ID" value="MBE9068900.1"/>
    <property type="molecule type" value="Genomic_DNA"/>
</dbReference>
<dbReference type="Gene3D" id="3.90.1570.10">
    <property type="entry name" value="tt1808, chain A"/>
    <property type="match status" value="1"/>
</dbReference>
<dbReference type="AlphaFoldDB" id="A0A929F7T3"/>
<protein>
    <submittedName>
        <fullName evidence="2">Uma2 family endonuclease</fullName>
    </submittedName>
</protein>
<organism evidence="2 3">
    <name type="scientific">Leptolyngbya cf. ectocarpi LEGE 11479</name>
    <dbReference type="NCBI Taxonomy" id="1828722"/>
    <lineage>
        <taxon>Bacteria</taxon>
        <taxon>Bacillati</taxon>
        <taxon>Cyanobacteriota</taxon>
        <taxon>Cyanophyceae</taxon>
        <taxon>Leptolyngbyales</taxon>
        <taxon>Leptolyngbyaceae</taxon>
        <taxon>Leptolyngbya group</taxon>
        <taxon>Leptolyngbya</taxon>
    </lineage>
</organism>
<dbReference type="RefSeq" id="WP_193994825.1">
    <property type="nucleotide sequence ID" value="NZ_JADEXP010000212.1"/>
</dbReference>
<accession>A0A929F7T3</accession>
<sequence length="194" mass="22621">MSAVTLYSANDYLELEASATFKSEYHDGKLIPMTGGSTNHNQIIINLIAFLKFSLKGKGYRQFASDVRLWIPAVRRYTYPDLMIVQGEPIYHEDRTDTIENPTVIVEVLSKSTQDYDHGDKFNAYRTVATFQEYVLVNQYKQQVEHYVKTAEKRWSFREYDADDQQLLLEQAPFEISFLDLYDEVDFTLEGNEK</sequence>
<dbReference type="Proteomes" id="UP000615026">
    <property type="component" value="Unassembled WGS sequence"/>
</dbReference>
<dbReference type="SUPFAM" id="SSF52980">
    <property type="entry name" value="Restriction endonuclease-like"/>
    <property type="match status" value="1"/>
</dbReference>
<evidence type="ECO:0000313" key="2">
    <source>
        <dbReference type="EMBL" id="MBE9068900.1"/>
    </source>
</evidence>
<keyword evidence="2" id="KW-0255">Endonuclease</keyword>
<dbReference type="InterPro" id="IPR011335">
    <property type="entry name" value="Restrct_endonuc-II-like"/>
</dbReference>
<dbReference type="PANTHER" id="PTHR36558">
    <property type="entry name" value="GLR1098 PROTEIN"/>
    <property type="match status" value="1"/>
</dbReference>
<name>A0A929F7T3_LEPEC</name>
<evidence type="ECO:0000259" key="1">
    <source>
        <dbReference type="Pfam" id="PF05685"/>
    </source>
</evidence>
<dbReference type="Pfam" id="PF05685">
    <property type="entry name" value="Uma2"/>
    <property type="match status" value="1"/>
</dbReference>
<proteinExistence type="predicted"/>
<feature type="domain" description="Putative restriction endonuclease" evidence="1">
    <location>
        <begin position="10"/>
        <end position="172"/>
    </location>
</feature>
<dbReference type="CDD" id="cd06260">
    <property type="entry name" value="DUF820-like"/>
    <property type="match status" value="1"/>
</dbReference>